<evidence type="ECO:0000313" key="12">
    <source>
        <dbReference type="EMBL" id="KIO23287.1"/>
    </source>
</evidence>
<evidence type="ECO:0000256" key="9">
    <source>
        <dbReference type="ARBA" id="ARBA00023136"/>
    </source>
</evidence>
<dbReference type="PANTHER" id="PTHR13205:SF15">
    <property type="entry name" value="DOLICHOL KINASE"/>
    <property type="match status" value="1"/>
</dbReference>
<keyword evidence="5 10" id="KW-0812">Transmembrane</keyword>
<keyword evidence="11" id="KW-0732">Signal</keyword>
<evidence type="ECO:0000256" key="2">
    <source>
        <dbReference type="ARBA" id="ARBA00010794"/>
    </source>
</evidence>
<evidence type="ECO:0000256" key="6">
    <source>
        <dbReference type="ARBA" id="ARBA00022777"/>
    </source>
</evidence>
<evidence type="ECO:0000256" key="7">
    <source>
        <dbReference type="ARBA" id="ARBA00022824"/>
    </source>
</evidence>
<feature type="chain" id="PRO_5002179677" description="dolichol kinase" evidence="11">
    <location>
        <begin position="23"/>
        <end position="567"/>
    </location>
</feature>
<feature type="transmembrane region" description="Helical" evidence="10">
    <location>
        <begin position="145"/>
        <end position="165"/>
    </location>
</feature>
<dbReference type="STRING" id="1051891.A0A0C3LPE2"/>
<comment type="subcellular location">
    <subcellularLocation>
        <location evidence="1">Endoplasmic reticulum membrane</location>
        <topology evidence="1">Multi-pass membrane protein</topology>
    </subcellularLocation>
</comment>
<feature type="transmembrane region" description="Helical" evidence="10">
    <location>
        <begin position="265"/>
        <end position="287"/>
    </location>
</feature>
<feature type="transmembrane region" description="Helical" evidence="10">
    <location>
        <begin position="439"/>
        <end position="459"/>
    </location>
</feature>
<keyword evidence="13" id="KW-1185">Reference proteome</keyword>
<reference evidence="12 13" key="1">
    <citation type="submission" date="2014-04" db="EMBL/GenBank/DDBJ databases">
        <authorList>
            <consortium name="DOE Joint Genome Institute"/>
            <person name="Kuo A."/>
            <person name="Girlanda M."/>
            <person name="Perotto S."/>
            <person name="Kohler A."/>
            <person name="Nagy L.G."/>
            <person name="Floudas D."/>
            <person name="Copeland A."/>
            <person name="Barry K.W."/>
            <person name="Cichocki N."/>
            <person name="Veneault-Fourrey C."/>
            <person name="LaButti K."/>
            <person name="Lindquist E.A."/>
            <person name="Lipzen A."/>
            <person name="Lundell T."/>
            <person name="Morin E."/>
            <person name="Murat C."/>
            <person name="Sun H."/>
            <person name="Tunlid A."/>
            <person name="Henrissat B."/>
            <person name="Grigoriev I.V."/>
            <person name="Hibbett D.S."/>
            <person name="Martin F."/>
            <person name="Nordberg H.P."/>
            <person name="Cantor M.N."/>
            <person name="Hua S.X."/>
        </authorList>
    </citation>
    <scope>NUCLEOTIDE SEQUENCE [LARGE SCALE GENOMIC DNA]</scope>
    <source>
        <strain evidence="12 13">MUT 4182</strain>
    </source>
</reference>
<keyword evidence="9 10" id="KW-0472">Membrane</keyword>
<feature type="signal peptide" evidence="11">
    <location>
        <begin position="1"/>
        <end position="22"/>
    </location>
</feature>
<evidence type="ECO:0000313" key="13">
    <source>
        <dbReference type="Proteomes" id="UP000054248"/>
    </source>
</evidence>
<feature type="transmembrane region" description="Helical" evidence="10">
    <location>
        <begin position="377"/>
        <end position="392"/>
    </location>
</feature>
<dbReference type="Proteomes" id="UP000054248">
    <property type="component" value="Unassembled WGS sequence"/>
</dbReference>
<keyword evidence="6" id="KW-0418">Kinase</keyword>
<dbReference type="InterPro" id="IPR032974">
    <property type="entry name" value="Polypren_kinase"/>
</dbReference>
<feature type="transmembrane region" description="Helical" evidence="10">
    <location>
        <begin position="217"/>
        <end position="244"/>
    </location>
</feature>
<evidence type="ECO:0000256" key="10">
    <source>
        <dbReference type="SAM" id="Phobius"/>
    </source>
</evidence>
<keyword evidence="7" id="KW-0256">Endoplasmic reticulum</keyword>
<dbReference type="EMBL" id="KN823088">
    <property type="protein sequence ID" value="KIO23287.1"/>
    <property type="molecule type" value="Genomic_DNA"/>
</dbReference>
<feature type="non-terminal residue" evidence="12">
    <location>
        <position position="1"/>
    </location>
</feature>
<dbReference type="EC" id="2.7.1.108" evidence="3"/>
<feature type="transmembrane region" description="Helical" evidence="10">
    <location>
        <begin position="114"/>
        <end position="133"/>
    </location>
</feature>
<keyword evidence="4" id="KW-0808">Transferase</keyword>
<protein>
    <recommendedName>
        <fullName evidence="3">dolichol kinase</fullName>
        <ecNumber evidence="3">2.7.1.108</ecNumber>
    </recommendedName>
</protein>
<proteinExistence type="inferred from homology"/>
<sequence length="567" mass="63199">VTSLLFVPLVAATLLHISLLQANDQLSDTSPIPRHWLIGPPRVLPDSPHYPSFTQIQSLILARRNLLHLSTLCSFVLFCHMAVSRWSRWRSGCMSQGSLPSQDLRPKAEGRRNFLYAQFSFGIVALVLALRNMSEVLDVGFWQDLTYLDTALISFAYQFIIYVMVRLARRGFTLGELGLVAQGATALFMESVALTTARIWPITSQFIRTYRSPTPLLIFQIALIPGAFLTGFLLSPILVLSRNLAQKPSHRLRYPEQKVTFRKTLAAGFYGLSAIIIGGLIGSWTGWCLALEDSSSILHFVRDPWLWVVRCLLEGHRPWSRPALLAYWAALASISVAGWNRQLARARKTGKKVVGVQLLDAADKRVPVLTLNGRRKFFHALAVVMFVPGIASDPAFCHLAFSAAFALFIFVEYVRYFALYPFSAQVHVFMNEFIDDKDSGTAILSHFYLLTGCAGPIWLEGPSKLLEYTGVLILGIGDAMASIVGKRWGRHQWTSNSPKTVEGSLAFTVSVVVGAWALRIFGLVQPFSTLRYTLTVALCSVLEALSLQNDNLTLPFYMWALLILLKA</sequence>
<organism evidence="12 13">
    <name type="scientific">Tulasnella calospora MUT 4182</name>
    <dbReference type="NCBI Taxonomy" id="1051891"/>
    <lineage>
        <taxon>Eukaryota</taxon>
        <taxon>Fungi</taxon>
        <taxon>Dikarya</taxon>
        <taxon>Basidiomycota</taxon>
        <taxon>Agaricomycotina</taxon>
        <taxon>Agaricomycetes</taxon>
        <taxon>Cantharellales</taxon>
        <taxon>Tulasnellaceae</taxon>
        <taxon>Tulasnella</taxon>
    </lineage>
</organism>
<gene>
    <name evidence="12" type="ORF">M407DRAFT_78256</name>
</gene>
<reference evidence="13" key="2">
    <citation type="submission" date="2015-01" db="EMBL/GenBank/DDBJ databases">
        <title>Evolutionary Origins and Diversification of the Mycorrhizal Mutualists.</title>
        <authorList>
            <consortium name="DOE Joint Genome Institute"/>
            <consortium name="Mycorrhizal Genomics Consortium"/>
            <person name="Kohler A."/>
            <person name="Kuo A."/>
            <person name="Nagy L.G."/>
            <person name="Floudas D."/>
            <person name="Copeland A."/>
            <person name="Barry K.W."/>
            <person name="Cichocki N."/>
            <person name="Veneault-Fourrey C."/>
            <person name="LaButti K."/>
            <person name="Lindquist E.A."/>
            <person name="Lipzen A."/>
            <person name="Lundell T."/>
            <person name="Morin E."/>
            <person name="Murat C."/>
            <person name="Riley R."/>
            <person name="Ohm R."/>
            <person name="Sun H."/>
            <person name="Tunlid A."/>
            <person name="Henrissat B."/>
            <person name="Grigoriev I.V."/>
            <person name="Hibbett D.S."/>
            <person name="Martin F."/>
        </authorList>
    </citation>
    <scope>NUCLEOTIDE SEQUENCE [LARGE SCALE GENOMIC DNA]</scope>
    <source>
        <strain evidence="13">MUT 4182</strain>
    </source>
</reference>
<keyword evidence="8 10" id="KW-1133">Transmembrane helix</keyword>
<evidence type="ECO:0000256" key="5">
    <source>
        <dbReference type="ARBA" id="ARBA00022692"/>
    </source>
</evidence>
<accession>A0A0C3LPE2</accession>
<evidence type="ECO:0000256" key="3">
    <source>
        <dbReference type="ARBA" id="ARBA00012132"/>
    </source>
</evidence>
<feature type="transmembrane region" description="Helical" evidence="10">
    <location>
        <begin position="177"/>
        <end position="197"/>
    </location>
</feature>
<dbReference type="GO" id="GO:0004168">
    <property type="term" value="F:dolichol kinase activity"/>
    <property type="evidence" value="ECO:0007669"/>
    <property type="project" value="UniProtKB-EC"/>
</dbReference>
<dbReference type="AlphaFoldDB" id="A0A0C3LPE2"/>
<feature type="transmembrane region" description="Helical" evidence="10">
    <location>
        <begin position="322"/>
        <end position="339"/>
    </location>
</feature>
<feature type="transmembrane region" description="Helical" evidence="10">
    <location>
        <begin position="505"/>
        <end position="524"/>
    </location>
</feature>
<feature type="transmembrane region" description="Helical" evidence="10">
    <location>
        <begin position="66"/>
        <end position="84"/>
    </location>
</feature>
<name>A0A0C3LPE2_9AGAM</name>
<comment type="similarity">
    <text evidence="2">Belongs to the polyprenol kinase family.</text>
</comment>
<dbReference type="PANTHER" id="PTHR13205">
    <property type="entry name" value="TRANSMEMBRANE PROTEIN 15-RELATED"/>
    <property type="match status" value="1"/>
</dbReference>
<evidence type="ECO:0000256" key="4">
    <source>
        <dbReference type="ARBA" id="ARBA00022679"/>
    </source>
</evidence>
<dbReference type="HOGENOM" id="CLU_012442_0_0_1"/>
<evidence type="ECO:0000256" key="11">
    <source>
        <dbReference type="SAM" id="SignalP"/>
    </source>
</evidence>
<dbReference type="OrthoDB" id="377083at2759"/>
<dbReference type="GO" id="GO:0005789">
    <property type="term" value="C:endoplasmic reticulum membrane"/>
    <property type="evidence" value="ECO:0007669"/>
    <property type="project" value="UniProtKB-SubCell"/>
</dbReference>
<evidence type="ECO:0000256" key="1">
    <source>
        <dbReference type="ARBA" id="ARBA00004477"/>
    </source>
</evidence>
<evidence type="ECO:0000256" key="8">
    <source>
        <dbReference type="ARBA" id="ARBA00022989"/>
    </source>
</evidence>
<dbReference type="GO" id="GO:0043048">
    <property type="term" value="P:dolichyl monophosphate biosynthetic process"/>
    <property type="evidence" value="ECO:0007669"/>
    <property type="project" value="TreeGrafter"/>
</dbReference>
<feature type="transmembrane region" description="Helical" evidence="10">
    <location>
        <begin position="398"/>
        <end position="418"/>
    </location>
</feature>